<reference evidence="4" key="1">
    <citation type="journal article" date="2017" name="Genome Biol.">
        <title>Comparative genomics reveals high biological diversity and specific adaptations in the industrially and medically important fungal genus Aspergillus.</title>
        <authorList>
            <person name="de Vries R.P."/>
            <person name="Riley R."/>
            <person name="Wiebenga A."/>
            <person name="Aguilar-Osorio G."/>
            <person name="Amillis S."/>
            <person name="Uchima C.A."/>
            <person name="Anderluh G."/>
            <person name="Asadollahi M."/>
            <person name="Askin M."/>
            <person name="Barry K."/>
            <person name="Battaglia E."/>
            <person name="Bayram O."/>
            <person name="Benocci T."/>
            <person name="Braus-Stromeyer S.A."/>
            <person name="Caldana C."/>
            <person name="Canovas D."/>
            <person name="Cerqueira G.C."/>
            <person name="Chen F."/>
            <person name="Chen W."/>
            <person name="Choi C."/>
            <person name="Clum A."/>
            <person name="Dos Santos R.A."/>
            <person name="Damasio A.R."/>
            <person name="Diallinas G."/>
            <person name="Emri T."/>
            <person name="Fekete E."/>
            <person name="Flipphi M."/>
            <person name="Freyberg S."/>
            <person name="Gallo A."/>
            <person name="Gournas C."/>
            <person name="Habgood R."/>
            <person name="Hainaut M."/>
            <person name="Harispe M.L."/>
            <person name="Henrissat B."/>
            <person name="Hilden K.S."/>
            <person name="Hope R."/>
            <person name="Hossain A."/>
            <person name="Karabika E."/>
            <person name="Karaffa L."/>
            <person name="Karanyi Z."/>
            <person name="Krasevec N."/>
            <person name="Kuo A."/>
            <person name="Kusch H."/>
            <person name="LaButti K."/>
            <person name="Lagendijk E.L."/>
            <person name="Lapidus A."/>
            <person name="Levasseur A."/>
            <person name="Lindquist E."/>
            <person name="Lipzen A."/>
            <person name="Logrieco A.F."/>
            <person name="MacCabe A."/>
            <person name="Maekelae M.R."/>
            <person name="Malavazi I."/>
            <person name="Melin P."/>
            <person name="Meyer V."/>
            <person name="Mielnichuk N."/>
            <person name="Miskei M."/>
            <person name="Molnar A.P."/>
            <person name="Mule G."/>
            <person name="Ngan C.Y."/>
            <person name="Orejas M."/>
            <person name="Orosz E."/>
            <person name="Ouedraogo J.P."/>
            <person name="Overkamp K.M."/>
            <person name="Park H.-S."/>
            <person name="Perrone G."/>
            <person name="Piumi F."/>
            <person name="Punt P.J."/>
            <person name="Ram A.F."/>
            <person name="Ramon A."/>
            <person name="Rauscher S."/>
            <person name="Record E."/>
            <person name="Riano-Pachon D.M."/>
            <person name="Robert V."/>
            <person name="Roehrig J."/>
            <person name="Ruller R."/>
            <person name="Salamov A."/>
            <person name="Salih N.S."/>
            <person name="Samson R.A."/>
            <person name="Sandor E."/>
            <person name="Sanguinetti M."/>
            <person name="Schuetze T."/>
            <person name="Sepcic K."/>
            <person name="Shelest E."/>
            <person name="Sherlock G."/>
            <person name="Sophianopoulou V."/>
            <person name="Squina F.M."/>
            <person name="Sun H."/>
            <person name="Susca A."/>
            <person name="Todd R.B."/>
            <person name="Tsang A."/>
            <person name="Unkles S.E."/>
            <person name="van de Wiele N."/>
            <person name="van Rossen-Uffink D."/>
            <person name="Oliveira J.V."/>
            <person name="Vesth T.C."/>
            <person name="Visser J."/>
            <person name="Yu J.-H."/>
            <person name="Zhou M."/>
            <person name="Andersen M.R."/>
            <person name="Archer D.B."/>
            <person name="Baker S.E."/>
            <person name="Benoit I."/>
            <person name="Brakhage A.A."/>
            <person name="Braus G.H."/>
            <person name="Fischer R."/>
            <person name="Frisvad J.C."/>
            <person name="Goldman G.H."/>
            <person name="Houbraken J."/>
            <person name="Oakley B."/>
            <person name="Pocsi I."/>
            <person name="Scazzocchio C."/>
            <person name="Seiboth B."/>
            <person name="vanKuyk P.A."/>
            <person name="Wortman J."/>
            <person name="Dyer P.S."/>
            <person name="Grigoriev I.V."/>
        </authorList>
    </citation>
    <scope>NUCLEOTIDE SEQUENCE [LARGE SCALE GENOMIC DNA]</scope>
    <source>
        <strain evidence="4">CBS 583.65</strain>
    </source>
</reference>
<sequence>MRESDKDETAEQLNERYRREREPSASLWADRRPLTPMPLEDEKMLVSRAMAGQCPGQSRLLALPPELRLMIWFHIMSWPGEIVIFRSADYLYGEWSEKEDFESTPPNRFIPLLSTCRQIYSEAVDMLYERNTFYFNRRPALNLLPSVVVPARLSSIKSVSLFIVACQHVDPEHGALCRQAGRWIEVLSVLQKLTGLRRLHVSFSRVMLPRHIEMGSPYLGPFMELRALSDFVVEIYDDPDHPGQEWHERFPPDLPFRVVIRGPSKGV</sequence>
<dbReference type="PANTHER" id="PTHR38790">
    <property type="entry name" value="2EXR DOMAIN-CONTAINING PROTEIN-RELATED"/>
    <property type="match status" value="1"/>
</dbReference>
<dbReference type="AlphaFoldDB" id="A0A1L9PFQ9"/>
<dbReference type="OrthoDB" id="4757095at2759"/>
<evidence type="ECO:0000256" key="1">
    <source>
        <dbReference type="SAM" id="MobiDB-lite"/>
    </source>
</evidence>
<dbReference type="RefSeq" id="XP_040666102.1">
    <property type="nucleotide sequence ID" value="XM_040808199.1"/>
</dbReference>
<feature type="region of interest" description="Disordered" evidence="1">
    <location>
        <begin position="1"/>
        <end position="25"/>
    </location>
</feature>
<gene>
    <name evidence="3" type="ORF">ASPVEDRAFT_149301</name>
</gene>
<evidence type="ECO:0000259" key="2">
    <source>
        <dbReference type="Pfam" id="PF24864"/>
    </source>
</evidence>
<dbReference type="VEuPathDB" id="FungiDB:ASPVEDRAFT_149301"/>
<keyword evidence="4" id="KW-1185">Reference proteome</keyword>
<proteinExistence type="predicted"/>
<dbReference type="GeneID" id="63723710"/>
<dbReference type="Pfam" id="PF24864">
    <property type="entry name" value="DUF7730"/>
    <property type="match status" value="1"/>
</dbReference>
<evidence type="ECO:0000313" key="3">
    <source>
        <dbReference type="EMBL" id="OJJ00340.1"/>
    </source>
</evidence>
<dbReference type="Proteomes" id="UP000184073">
    <property type="component" value="Unassembled WGS sequence"/>
</dbReference>
<evidence type="ECO:0000313" key="4">
    <source>
        <dbReference type="Proteomes" id="UP000184073"/>
    </source>
</evidence>
<dbReference type="EMBL" id="KV878127">
    <property type="protein sequence ID" value="OJJ00340.1"/>
    <property type="molecule type" value="Genomic_DNA"/>
</dbReference>
<protein>
    <recommendedName>
        <fullName evidence="2">DUF7730 domain-containing protein</fullName>
    </recommendedName>
</protein>
<dbReference type="InterPro" id="IPR056632">
    <property type="entry name" value="DUF7730"/>
</dbReference>
<feature type="domain" description="DUF7730" evidence="2">
    <location>
        <begin position="102"/>
        <end position="206"/>
    </location>
</feature>
<organism evidence="3 4">
    <name type="scientific">Aspergillus versicolor CBS 583.65</name>
    <dbReference type="NCBI Taxonomy" id="1036611"/>
    <lineage>
        <taxon>Eukaryota</taxon>
        <taxon>Fungi</taxon>
        <taxon>Dikarya</taxon>
        <taxon>Ascomycota</taxon>
        <taxon>Pezizomycotina</taxon>
        <taxon>Eurotiomycetes</taxon>
        <taxon>Eurotiomycetidae</taxon>
        <taxon>Eurotiales</taxon>
        <taxon>Aspergillaceae</taxon>
        <taxon>Aspergillus</taxon>
        <taxon>Aspergillus subgen. Nidulantes</taxon>
    </lineage>
</organism>
<name>A0A1L9PFQ9_ASPVE</name>
<accession>A0A1L9PFQ9</accession>
<dbReference type="STRING" id="1036611.A0A1L9PFQ9"/>